<reference evidence="2 3" key="1">
    <citation type="journal article" date="2012" name="Fungal Genet. Biol.">
        <title>The genome of the xerotolerant mold Wallemia sebi reveals adaptations to osmotic stress and suggests cryptic sexual reproduction.</title>
        <authorList>
            <person name="Padamsee M."/>
            <person name="Kumar T.K.A."/>
            <person name="Riley R."/>
            <person name="Binder M."/>
            <person name="Boyd A."/>
            <person name="Calvo A.M."/>
            <person name="Furukawa K."/>
            <person name="Hesse C."/>
            <person name="Hohmann S."/>
            <person name="James T.Y."/>
            <person name="LaButti K."/>
            <person name="Lapidus A."/>
            <person name="Lindquist E."/>
            <person name="Lucas S."/>
            <person name="Miller K."/>
            <person name="Shantappa S."/>
            <person name="Grigoriev I.V."/>
            <person name="Hibbett D.S."/>
            <person name="McLaughlin D.J."/>
            <person name="Spatafora J.W."/>
            <person name="Aime M.C."/>
        </authorList>
    </citation>
    <scope>NUCLEOTIDE SEQUENCE [LARGE SCALE GENOMIC DNA]</scope>
    <source>
        <strain evidence="3">ATCC MYA-4683 / CBS 633.66</strain>
    </source>
</reference>
<dbReference type="AlphaFoldDB" id="I4YJE0"/>
<dbReference type="KEGG" id="wse:WALSEDRAFT_66942"/>
<dbReference type="EMBL" id="JH668223">
    <property type="protein sequence ID" value="EIM24082.1"/>
    <property type="molecule type" value="Genomic_DNA"/>
</dbReference>
<organism evidence="2 3">
    <name type="scientific">Wallemia mellicola (strain ATCC MYA-4683 / CBS 633.66)</name>
    <name type="common">Wallemia sebi (CBS 633.66)</name>
    <dbReference type="NCBI Taxonomy" id="671144"/>
    <lineage>
        <taxon>Eukaryota</taxon>
        <taxon>Fungi</taxon>
        <taxon>Dikarya</taxon>
        <taxon>Basidiomycota</taxon>
        <taxon>Wallemiomycotina</taxon>
        <taxon>Wallemiomycetes</taxon>
        <taxon>Wallemiales</taxon>
        <taxon>Wallemiaceae</taxon>
        <taxon>Wallemia</taxon>
    </lineage>
</organism>
<name>I4YJE0_WALMC</name>
<evidence type="ECO:0000313" key="2">
    <source>
        <dbReference type="EMBL" id="EIM24082.1"/>
    </source>
</evidence>
<proteinExistence type="predicted"/>
<protein>
    <submittedName>
        <fullName evidence="2">Uncharacterized protein</fullName>
    </submittedName>
</protein>
<sequence>MAQNFRTDTTDEGGYGVNAYGNAFSRSNQAGLDGTGGTLSANSGIHSKPEDGTPQSTSSTELSGLAKEDTHNSSYPGAAHTLSSQGTVDTESSNTLGG</sequence>
<keyword evidence="3" id="KW-1185">Reference proteome</keyword>
<dbReference type="OrthoDB" id="10515171at2759"/>
<gene>
    <name evidence="2" type="ORF">WALSEDRAFT_66942</name>
</gene>
<accession>I4YJE0</accession>
<dbReference type="InParanoid" id="I4YJE0"/>
<evidence type="ECO:0000313" key="3">
    <source>
        <dbReference type="Proteomes" id="UP000005242"/>
    </source>
</evidence>
<feature type="compositionally biased region" description="Polar residues" evidence="1">
    <location>
        <begin position="53"/>
        <end position="62"/>
    </location>
</feature>
<feature type="region of interest" description="Disordered" evidence="1">
    <location>
        <begin position="1"/>
        <end position="98"/>
    </location>
</feature>
<dbReference type="GeneID" id="18475184"/>
<feature type="compositionally biased region" description="Polar residues" evidence="1">
    <location>
        <begin position="81"/>
        <end position="98"/>
    </location>
</feature>
<evidence type="ECO:0000256" key="1">
    <source>
        <dbReference type="SAM" id="MobiDB-lite"/>
    </source>
</evidence>
<dbReference type="Proteomes" id="UP000005242">
    <property type="component" value="Unassembled WGS sequence"/>
</dbReference>
<dbReference type="HOGENOM" id="CLU_2374374_0_0_1"/>
<dbReference type="RefSeq" id="XP_006955908.1">
    <property type="nucleotide sequence ID" value="XM_006955846.1"/>
</dbReference>